<name>A0A1G8YJV3_9BACL</name>
<keyword evidence="2" id="KW-1185">Reference proteome</keyword>
<evidence type="ECO:0000313" key="1">
    <source>
        <dbReference type="EMBL" id="SDK02937.1"/>
    </source>
</evidence>
<evidence type="ECO:0000313" key="2">
    <source>
        <dbReference type="Proteomes" id="UP000199050"/>
    </source>
</evidence>
<sequence length="119" mass="12970">MPYTMEVNTAKNQVVVKAMGLTEADVPSYISDFEKAMKQLKPGFTGITDVTGSPTILSPEVAAMLAPTGEMAVANGLGGWVYVANSPIWKMQMKRLFGSFAVHYPTYEEADAYLQSLKK</sequence>
<gene>
    <name evidence="1" type="ORF">SAMN05216192_12968</name>
</gene>
<dbReference type="RefSeq" id="WP_090716971.1">
    <property type="nucleotide sequence ID" value="NZ_CBCSKY010000030.1"/>
</dbReference>
<reference evidence="2" key="1">
    <citation type="submission" date="2016-10" db="EMBL/GenBank/DDBJ databases">
        <authorList>
            <person name="Varghese N."/>
            <person name="Submissions S."/>
        </authorList>
    </citation>
    <scope>NUCLEOTIDE SEQUENCE [LARGE SCALE GENOMIC DNA]</scope>
    <source>
        <strain evidence="2">CGMCC 1.11012</strain>
    </source>
</reference>
<accession>A0A1G8YJV3</accession>
<proteinExistence type="predicted"/>
<dbReference type="AlphaFoldDB" id="A0A1G8YJV3"/>
<protein>
    <recommendedName>
        <fullName evidence="3">SpoIIAA-like</fullName>
    </recommendedName>
</protein>
<dbReference type="STRING" id="1174501.SAMN05216192_12968"/>
<organism evidence="1 2">
    <name type="scientific">Paenibacillus typhae</name>
    <dbReference type="NCBI Taxonomy" id="1174501"/>
    <lineage>
        <taxon>Bacteria</taxon>
        <taxon>Bacillati</taxon>
        <taxon>Bacillota</taxon>
        <taxon>Bacilli</taxon>
        <taxon>Bacillales</taxon>
        <taxon>Paenibacillaceae</taxon>
        <taxon>Paenibacillus</taxon>
    </lineage>
</organism>
<dbReference type="Proteomes" id="UP000199050">
    <property type="component" value="Unassembled WGS sequence"/>
</dbReference>
<evidence type="ECO:0008006" key="3">
    <source>
        <dbReference type="Google" id="ProtNLM"/>
    </source>
</evidence>
<dbReference type="EMBL" id="FNDX01000029">
    <property type="protein sequence ID" value="SDK02937.1"/>
    <property type="molecule type" value="Genomic_DNA"/>
</dbReference>
<dbReference type="OrthoDB" id="2607607at2"/>